<dbReference type="PIRSF" id="PIRSF038928">
    <property type="entry name" value="Catalase_clade1-3"/>
    <property type="match status" value="1"/>
</dbReference>
<evidence type="ECO:0000256" key="2">
    <source>
        <dbReference type="ARBA" id="ARBA00022559"/>
    </source>
</evidence>
<keyword evidence="7 8" id="KW-0376">Hydrogen peroxide</keyword>
<dbReference type="PRINTS" id="PR00067">
    <property type="entry name" value="CATALASE"/>
</dbReference>
<accession>A0ABT3E636</accession>
<keyword evidence="12" id="KW-1185">Reference proteome</keyword>
<reference evidence="11 12" key="1">
    <citation type="submission" date="2022-10" db="EMBL/GenBank/DDBJ databases">
        <title>Weissella fermenti sp. nov., isolated from fermented cabbage.</title>
        <authorList>
            <person name="Lee J.K."/>
            <person name="Baek J.H."/>
            <person name="Choi D.G."/>
            <person name="Kim J.M."/>
            <person name="Jeon C.O."/>
        </authorList>
    </citation>
    <scope>NUCLEOTIDE SEQUENCE [LARGE SCALE GENOMIC DNA]</scope>
    <source>
        <strain evidence="11 12">KACC 18534</strain>
    </source>
</reference>
<name>A0ABT3E636_9LACO</name>
<comment type="catalytic activity">
    <reaction evidence="8">
        <text>2 H2O2 = O2 + 2 H2O</text>
        <dbReference type="Rhea" id="RHEA:20309"/>
        <dbReference type="ChEBI" id="CHEBI:15377"/>
        <dbReference type="ChEBI" id="CHEBI:15379"/>
        <dbReference type="ChEBI" id="CHEBI:16240"/>
        <dbReference type="EC" id="1.11.1.6"/>
    </reaction>
</comment>
<evidence type="ECO:0000256" key="1">
    <source>
        <dbReference type="ARBA" id="ARBA00005329"/>
    </source>
</evidence>
<evidence type="ECO:0000259" key="10">
    <source>
        <dbReference type="SMART" id="SM01060"/>
    </source>
</evidence>
<dbReference type="Pfam" id="PF06628">
    <property type="entry name" value="Catalase-rel"/>
    <property type="match status" value="1"/>
</dbReference>
<dbReference type="EC" id="1.11.1.6" evidence="8"/>
<keyword evidence="3 8" id="KW-0349">Heme</keyword>
<dbReference type="SMART" id="SM01060">
    <property type="entry name" value="Catalase"/>
    <property type="match status" value="1"/>
</dbReference>
<dbReference type="InterPro" id="IPR024711">
    <property type="entry name" value="Catalase_clade1/3"/>
</dbReference>
<feature type="compositionally biased region" description="Polar residues" evidence="9">
    <location>
        <begin position="1"/>
        <end position="16"/>
    </location>
</feature>
<dbReference type="InterPro" id="IPR002226">
    <property type="entry name" value="Catalase_haem_BS"/>
</dbReference>
<gene>
    <name evidence="11" type="ORF">OIT44_07370</name>
</gene>
<dbReference type="PROSITE" id="PS00438">
    <property type="entry name" value="CATALASE_2"/>
    <property type="match status" value="1"/>
</dbReference>
<sequence>MSDNQTLTTKSGQPVANNDHALTAGPRGPLLMQDYQLVEKLAHFNRERIPERIVHAKGSGAMGTFTLTHDMSAYTKADVFNGEGKQTDVFARFSSVAGEQGYPDTLRDVHGFAVRFYTNDGNYDIVGNNTPVFFINDPYKFPDFIHSQKRDPRTGLRDDNMQWDYFAHSPESLHQVTILFSDRGLPYGYGYMHGYGSHTYKWVNADGEQFWVKYHFKSNHGIKNMSPQDAKLMASENTDWHRQEMYAAIEEGDYPSWTLKVQVIPYDEGLAYKHDIFDVTNVVSQKDYPLIEVGQFELNRNPDNFFKDVEQAALAPSNLVPGIEASPDKVLQGRLFGYADAQRYRLGANYQDLKVNQPHQPVHTYERDGHMTTDNSQGDVNYAPNSHQGPLADPHASIHGDVVSGQTGAYEPVDPDFYSQAGDLYRLMSENEKESLTQAIADSLGHIDSKENQQLQIALFAKADPDYGQRVHDKIMALSDNK</sequence>
<evidence type="ECO:0000256" key="3">
    <source>
        <dbReference type="ARBA" id="ARBA00022617"/>
    </source>
</evidence>
<comment type="similarity">
    <text evidence="1 8">Belongs to the catalase family.</text>
</comment>
<keyword evidence="4 8" id="KW-0479">Metal-binding</keyword>
<evidence type="ECO:0000256" key="7">
    <source>
        <dbReference type="ARBA" id="ARBA00023324"/>
    </source>
</evidence>
<evidence type="ECO:0000313" key="11">
    <source>
        <dbReference type="EMBL" id="MCW0953868.1"/>
    </source>
</evidence>
<dbReference type="Proteomes" id="UP001526225">
    <property type="component" value="Unassembled WGS sequence"/>
</dbReference>
<comment type="caution">
    <text evidence="11">The sequence shown here is derived from an EMBL/GenBank/DDBJ whole genome shotgun (WGS) entry which is preliminary data.</text>
</comment>
<keyword evidence="5 8" id="KW-0560">Oxidoreductase</keyword>
<dbReference type="EMBL" id="JAOZFE010000013">
    <property type="protein sequence ID" value="MCW0953868.1"/>
    <property type="molecule type" value="Genomic_DNA"/>
</dbReference>
<evidence type="ECO:0000256" key="5">
    <source>
        <dbReference type="ARBA" id="ARBA00023002"/>
    </source>
</evidence>
<dbReference type="Gene3D" id="2.40.180.10">
    <property type="entry name" value="Catalase core domain"/>
    <property type="match status" value="1"/>
</dbReference>
<evidence type="ECO:0000256" key="8">
    <source>
        <dbReference type="RuleBase" id="RU000498"/>
    </source>
</evidence>
<protein>
    <recommendedName>
        <fullName evidence="8">Catalase</fullName>
        <ecNumber evidence="8">1.11.1.6</ecNumber>
    </recommendedName>
</protein>
<dbReference type="PROSITE" id="PS00437">
    <property type="entry name" value="CATALASE_1"/>
    <property type="match status" value="1"/>
</dbReference>
<evidence type="ECO:0000256" key="4">
    <source>
        <dbReference type="ARBA" id="ARBA00022723"/>
    </source>
</evidence>
<organism evidence="11 12">
    <name type="scientific">Weissella ceti</name>
    <dbReference type="NCBI Taxonomy" id="759620"/>
    <lineage>
        <taxon>Bacteria</taxon>
        <taxon>Bacillati</taxon>
        <taxon>Bacillota</taxon>
        <taxon>Bacilli</taxon>
        <taxon>Lactobacillales</taxon>
        <taxon>Lactobacillaceae</taxon>
        <taxon>Weissella</taxon>
    </lineage>
</organism>
<evidence type="ECO:0000256" key="9">
    <source>
        <dbReference type="SAM" id="MobiDB-lite"/>
    </source>
</evidence>
<keyword evidence="2 8" id="KW-0575">Peroxidase</keyword>
<proteinExistence type="inferred from homology"/>
<evidence type="ECO:0000313" key="12">
    <source>
        <dbReference type="Proteomes" id="UP001526225"/>
    </source>
</evidence>
<evidence type="ECO:0000256" key="6">
    <source>
        <dbReference type="ARBA" id="ARBA00023004"/>
    </source>
</evidence>
<dbReference type="PROSITE" id="PS51402">
    <property type="entry name" value="CATALASE_3"/>
    <property type="match status" value="1"/>
</dbReference>
<dbReference type="InterPro" id="IPR011614">
    <property type="entry name" value="Catalase_core"/>
</dbReference>
<dbReference type="PANTHER" id="PTHR11465:SF9">
    <property type="entry name" value="CATALASE"/>
    <property type="match status" value="1"/>
</dbReference>
<feature type="domain" description="Catalase core" evidence="10">
    <location>
        <begin position="8"/>
        <end position="391"/>
    </location>
</feature>
<keyword evidence="6 8" id="KW-0408">Iron</keyword>
<dbReference type="InterPro" id="IPR024708">
    <property type="entry name" value="Catalase_AS"/>
</dbReference>
<dbReference type="InterPro" id="IPR020835">
    <property type="entry name" value="Catalase_sf"/>
</dbReference>
<dbReference type="RefSeq" id="WP_213409506.1">
    <property type="nucleotide sequence ID" value="NZ_CP074441.1"/>
</dbReference>
<dbReference type="InterPro" id="IPR018028">
    <property type="entry name" value="Catalase"/>
</dbReference>
<feature type="region of interest" description="Disordered" evidence="9">
    <location>
        <begin position="1"/>
        <end position="25"/>
    </location>
</feature>
<dbReference type="SUPFAM" id="SSF56634">
    <property type="entry name" value="Heme-dependent catalase-like"/>
    <property type="match status" value="1"/>
</dbReference>
<dbReference type="PANTHER" id="PTHR11465">
    <property type="entry name" value="CATALASE"/>
    <property type="match status" value="1"/>
</dbReference>
<dbReference type="Pfam" id="PF00199">
    <property type="entry name" value="Catalase"/>
    <property type="match status" value="1"/>
</dbReference>
<dbReference type="InterPro" id="IPR010582">
    <property type="entry name" value="Catalase_immune_responsive"/>
</dbReference>